<reference evidence="1 2" key="1">
    <citation type="submission" date="2019-05" db="EMBL/GenBank/DDBJ databases">
        <title>Another draft genome of Portunus trituberculatus and its Hox gene families provides insights of decapod evolution.</title>
        <authorList>
            <person name="Jeong J.-H."/>
            <person name="Song I."/>
            <person name="Kim S."/>
            <person name="Choi T."/>
            <person name="Kim D."/>
            <person name="Ryu S."/>
            <person name="Kim W."/>
        </authorList>
    </citation>
    <scope>NUCLEOTIDE SEQUENCE [LARGE SCALE GENOMIC DNA]</scope>
    <source>
        <tissue evidence="1">Muscle</tissue>
    </source>
</reference>
<proteinExistence type="predicted"/>
<evidence type="ECO:0000313" key="1">
    <source>
        <dbReference type="EMBL" id="MPD03900.1"/>
    </source>
</evidence>
<evidence type="ECO:0000313" key="2">
    <source>
        <dbReference type="Proteomes" id="UP000324222"/>
    </source>
</evidence>
<sequence>MSYRVQEPTKLQGECTACALHVYDRFHYFLNNHEYQGAPEICNIRIVIVKTGKVYRKRQESKGAGSEDCRVATEGGKSHRPCTVSDATDKCRWEAVIHLSAAPRQLGASRTSCCVPGAPLPQVEIQQHIISLETIKFGQELGHLFPTTGSPKLVGGPRISIKTEAVIRARRLASPPARRGAEALLAACCLAKDADRSPASYY</sequence>
<protein>
    <submittedName>
        <fullName evidence="1">Uncharacterized protein</fullName>
    </submittedName>
</protein>
<dbReference type="Proteomes" id="UP000324222">
    <property type="component" value="Unassembled WGS sequence"/>
</dbReference>
<comment type="caution">
    <text evidence="1">The sequence shown here is derived from an EMBL/GenBank/DDBJ whole genome shotgun (WGS) entry which is preliminary data.</text>
</comment>
<dbReference type="AlphaFoldDB" id="A0A5B7K9Z1"/>
<name>A0A5B7K9Z1_PORTR</name>
<organism evidence="1 2">
    <name type="scientific">Portunus trituberculatus</name>
    <name type="common">Swimming crab</name>
    <name type="synonym">Neptunus trituberculatus</name>
    <dbReference type="NCBI Taxonomy" id="210409"/>
    <lineage>
        <taxon>Eukaryota</taxon>
        <taxon>Metazoa</taxon>
        <taxon>Ecdysozoa</taxon>
        <taxon>Arthropoda</taxon>
        <taxon>Crustacea</taxon>
        <taxon>Multicrustacea</taxon>
        <taxon>Malacostraca</taxon>
        <taxon>Eumalacostraca</taxon>
        <taxon>Eucarida</taxon>
        <taxon>Decapoda</taxon>
        <taxon>Pleocyemata</taxon>
        <taxon>Brachyura</taxon>
        <taxon>Eubrachyura</taxon>
        <taxon>Portunoidea</taxon>
        <taxon>Portunidae</taxon>
        <taxon>Portuninae</taxon>
        <taxon>Portunus</taxon>
    </lineage>
</organism>
<keyword evidence="2" id="KW-1185">Reference proteome</keyword>
<gene>
    <name evidence="1" type="ORF">E2C01_099558</name>
</gene>
<accession>A0A5B7K9Z1</accession>
<dbReference type="EMBL" id="VSRR010138488">
    <property type="protein sequence ID" value="MPD03900.1"/>
    <property type="molecule type" value="Genomic_DNA"/>
</dbReference>